<accession>U4R6B4</accession>
<evidence type="ECO:0000313" key="2">
    <source>
        <dbReference type="Proteomes" id="UP000016860"/>
    </source>
</evidence>
<proteinExistence type="predicted"/>
<dbReference type="InterPro" id="IPR037208">
    <property type="entry name" value="Spo0E-like_sf"/>
</dbReference>
<dbReference type="InterPro" id="IPR018540">
    <property type="entry name" value="Spo0E-like"/>
</dbReference>
<dbReference type="EMBL" id="ATAY01000020">
    <property type="protein sequence ID" value="EPR13467.1"/>
    <property type="molecule type" value="Genomic_DNA"/>
</dbReference>
<name>U4R6B4_9FIRM</name>
<evidence type="ECO:0000313" key="1">
    <source>
        <dbReference type="EMBL" id="EPR13467.1"/>
    </source>
</evidence>
<comment type="caution">
    <text evidence="1">The sequence shown here is derived from an EMBL/GenBank/DDBJ whole genome shotgun (WGS) entry which is preliminary data.</text>
</comment>
<dbReference type="GO" id="GO:0046983">
    <property type="term" value="F:protein dimerization activity"/>
    <property type="evidence" value="ECO:0007669"/>
    <property type="project" value="InterPro"/>
</dbReference>
<dbReference type="Pfam" id="PF09388">
    <property type="entry name" value="SpoOE-like"/>
    <property type="match status" value="1"/>
</dbReference>
<protein>
    <submittedName>
        <fullName evidence="1">Uncharacterized protein</fullName>
    </submittedName>
</protein>
<dbReference type="AlphaFoldDB" id="U4R6B4"/>
<organism evidence="1 2">
    <name type="scientific">Ruminiclostridium papyrosolvens C7</name>
    <dbReference type="NCBI Taxonomy" id="1330534"/>
    <lineage>
        <taxon>Bacteria</taxon>
        <taxon>Bacillati</taxon>
        <taxon>Bacillota</taxon>
        <taxon>Clostridia</taxon>
        <taxon>Eubacteriales</taxon>
        <taxon>Oscillospiraceae</taxon>
        <taxon>Ruminiclostridium</taxon>
    </lineage>
</organism>
<dbReference type="SUPFAM" id="SSF140500">
    <property type="entry name" value="BAS1536-like"/>
    <property type="match status" value="1"/>
</dbReference>
<sequence length="51" mass="6197">MQTNIYTLNKEVECLKQQLYDLLDNEPWAKHDILRISKRLDDLILQFYSLN</sequence>
<dbReference type="InterPro" id="IPR036638">
    <property type="entry name" value="HLH_DNA-bd_sf"/>
</dbReference>
<reference evidence="1 2" key="1">
    <citation type="journal article" date="2013" name="Genome Announc.">
        <title>Draft Genome Sequence of the Cellulolytic Bacterium Clostridium papyrosolvens C7 (ATCC 700395).</title>
        <authorList>
            <person name="Zepeda V."/>
            <person name="Dassa B."/>
            <person name="Borovok I."/>
            <person name="Lamed R."/>
            <person name="Bayer E.A."/>
            <person name="Cate J.H."/>
        </authorList>
    </citation>
    <scope>NUCLEOTIDE SEQUENCE [LARGE SCALE GENOMIC DNA]</scope>
    <source>
        <strain evidence="1 2">C7</strain>
    </source>
</reference>
<dbReference type="RefSeq" id="WP_020814507.1">
    <property type="nucleotide sequence ID" value="NZ_ATAY01000020.1"/>
</dbReference>
<dbReference type="OrthoDB" id="1739981at2"/>
<dbReference type="GO" id="GO:0043937">
    <property type="term" value="P:regulation of sporulation"/>
    <property type="evidence" value="ECO:0007669"/>
    <property type="project" value="InterPro"/>
</dbReference>
<dbReference type="Proteomes" id="UP000016860">
    <property type="component" value="Unassembled WGS sequence"/>
</dbReference>
<gene>
    <name evidence="1" type="ORF">L323_04525</name>
</gene>
<dbReference type="Gene3D" id="4.10.280.10">
    <property type="entry name" value="Helix-loop-helix DNA-binding domain"/>
    <property type="match status" value="1"/>
</dbReference>